<evidence type="ECO:0000256" key="1">
    <source>
        <dbReference type="ARBA" id="ARBA00022617"/>
    </source>
</evidence>
<sequence>MTTLDVDSLSADAGPAFSERIKTETDAAHRETEQSRFVGALLGGELTTAGYAALLGQTYLVYTSLEEAGRTHADNELVAPFLSEDLLRVASLEADLEFLGGPNWRDELVALPATERYIARLKEVAFDWPAGFVAHHYLRYMGDLSGGQIIRRMLERAYGFETDGLRFYIFEGIPKPKPFKDDYRSNLDALQIPAEEQQRFIDEVNLAYRLNGDLFADLEGDIESYLVK</sequence>
<evidence type="ECO:0000256" key="2">
    <source>
        <dbReference type="ARBA" id="ARBA00022723"/>
    </source>
</evidence>
<dbReference type="AlphaFoldDB" id="A0A069J9H2"/>
<keyword evidence="1" id="KW-0349">Heme</keyword>
<dbReference type="GO" id="GO:0006979">
    <property type="term" value="P:response to oxidative stress"/>
    <property type="evidence" value="ECO:0007669"/>
    <property type="project" value="TreeGrafter"/>
</dbReference>
<dbReference type="PANTHER" id="PTHR10720:SF0">
    <property type="entry name" value="HEME OXYGENASE"/>
    <property type="match status" value="1"/>
</dbReference>
<protein>
    <submittedName>
        <fullName evidence="4">Biliverdin-producing heme oxygenase</fullName>
    </submittedName>
</protein>
<accession>A0A2A5J6G6</accession>
<dbReference type="GeneID" id="57486858"/>
<dbReference type="CDD" id="cd19165">
    <property type="entry name" value="HemeO"/>
    <property type="match status" value="1"/>
</dbReference>
<dbReference type="Proteomes" id="UP000230886">
    <property type="component" value="Unassembled WGS sequence"/>
</dbReference>
<proteinExistence type="predicted"/>
<evidence type="ECO:0000313" key="5">
    <source>
        <dbReference type="Proteomes" id="UP000230886"/>
    </source>
</evidence>
<dbReference type="PRINTS" id="PR00088">
    <property type="entry name" value="HAEMOXYGNASE"/>
</dbReference>
<keyword evidence="3" id="KW-0408">Iron</keyword>
<gene>
    <name evidence="4" type="ORF">CHR55_23480</name>
</gene>
<dbReference type="InterPro" id="IPR002051">
    <property type="entry name" value="Haem_Oase"/>
</dbReference>
<dbReference type="RefSeq" id="WP_003946162.1">
    <property type="nucleotide sequence ID" value="NZ_AP023172.1"/>
</dbReference>
<reference evidence="4 5" key="1">
    <citation type="submission" date="2017-07" db="EMBL/GenBank/DDBJ databases">
        <title>Draft sequence of Rhodococcus enclensis 23b-28.</title>
        <authorList>
            <person name="Besaury L."/>
            <person name="Sancelme M."/>
            <person name="Amato P."/>
            <person name="Lallement A."/>
            <person name="Delort A.-M."/>
        </authorList>
    </citation>
    <scope>NUCLEOTIDE SEQUENCE [LARGE SCALE GENOMIC DNA]</scope>
    <source>
        <strain evidence="4 5">23b-28</strain>
    </source>
</reference>
<dbReference type="EMBL" id="NOVD01000022">
    <property type="protein sequence ID" value="PCK24942.1"/>
    <property type="molecule type" value="Genomic_DNA"/>
</dbReference>
<dbReference type="InterPro" id="IPR016053">
    <property type="entry name" value="Haem_Oase-like"/>
</dbReference>
<organism evidence="4 5">
    <name type="scientific">Rhodococcus qingshengii</name>
    <dbReference type="NCBI Taxonomy" id="334542"/>
    <lineage>
        <taxon>Bacteria</taxon>
        <taxon>Bacillati</taxon>
        <taxon>Actinomycetota</taxon>
        <taxon>Actinomycetes</taxon>
        <taxon>Mycobacteriales</taxon>
        <taxon>Nocardiaceae</taxon>
        <taxon>Rhodococcus</taxon>
        <taxon>Rhodococcus erythropolis group</taxon>
    </lineage>
</organism>
<accession>A0A069J9H2</accession>
<dbReference type="Gene3D" id="1.20.910.10">
    <property type="entry name" value="Heme oxygenase-like"/>
    <property type="match status" value="1"/>
</dbReference>
<evidence type="ECO:0000256" key="3">
    <source>
        <dbReference type="ARBA" id="ARBA00023004"/>
    </source>
</evidence>
<comment type="caution">
    <text evidence="4">The sequence shown here is derived from an EMBL/GenBank/DDBJ whole genome shotgun (WGS) entry which is preliminary data.</text>
</comment>
<dbReference type="GO" id="GO:0020037">
    <property type="term" value="F:heme binding"/>
    <property type="evidence" value="ECO:0007669"/>
    <property type="project" value="TreeGrafter"/>
</dbReference>
<dbReference type="SUPFAM" id="SSF48613">
    <property type="entry name" value="Heme oxygenase-like"/>
    <property type="match status" value="1"/>
</dbReference>
<keyword evidence="2" id="KW-0479">Metal-binding</keyword>
<dbReference type="GO" id="GO:0004392">
    <property type="term" value="F:heme oxygenase (decyclizing) activity"/>
    <property type="evidence" value="ECO:0007669"/>
    <property type="project" value="InterPro"/>
</dbReference>
<evidence type="ECO:0000313" key="4">
    <source>
        <dbReference type="EMBL" id="PCK24942.1"/>
    </source>
</evidence>
<dbReference type="Pfam" id="PF01126">
    <property type="entry name" value="Heme_oxygenase"/>
    <property type="match status" value="1"/>
</dbReference>
<dbReference type="PIRSF" id="PIRSF000343">
    <property type="entry name" value="Haem_Oase"/>
    <property type="match status" value="1"/>
</dbReference>
<dbReference type="GO" id="GO:0046872">
    <property type="term" value="F:metal ion binding"/>
    <property type="evidence" value="ECO:0007669"/>
    <property type="project" value="UniProtKB-KW"/>
</dbReference>
<dbReference type="GO" id="GO:0006788">
    <property type="term" value="P:heme oxidation"/>
    <property type="evidence" value="ECO:0007669"/>
    <property type="project" value="InterPro"/>
</dbReference>
<dbReference type="PANTHER" id="PTHR10720">
    <property type="entry name" value="HEME OXYGENASE"/>
    <property type="match status" value="1"/>
</dbReference>
<name>A0A069J9H2_RHOSG</name>
<dbReference type="InterPro" id="IPR016084">
    <property type="entry name" value="Haem_Oase-like_multi-hlx"/>
</dbReference>
<dbReference type="GO" id="GO:0042167">
    <property type="term" value="P:heme catabolic process"/>
    <property type="evidence" value="ECO:0007669"/>
    <property type="project" value="TreeGrafter"/>
</dbReference>